<comment type="similarity">
    <text evidence="4">Belongs to the BPG-independent phosphoglycerate mutase family. A-PGAM subfamily.</text>
</comment>
<dbReference type="STRING" id="4432.A0A1U7ZZK9"/>
<dbReference type="InterPro" id="IPR006124">
    <property type="entry name" value="Metalloenzyme"/>
</dbReference>
<dbReference type="PANTHER" id="PTHR31209">
    <property type="entry name" value="COFACTOR-INDEPENDENT PHOSPHOGLYCERATE MUTASE"/>
    <property type="match status" value="1"/>
</dbReference>
<dbReference type="RefSeq" id="XP_010257825.1">
    <property type="nucleotide sequence ID" value="XM_010259523.2"/>
</dbReference>
<dbReference type="GO" id="GO:0004619">
    <property type="term" value="F:phosphoglycerate mutase activity"/>
    <property type="evidence" value="ECO:0007669"/>
    <property type="project" value="UniProtKB-EC"/>
</dbReference>
<dbReference type="Pfam" id="PF01676">
    <property type="entry name" value="Metalloenzyme"/>
    <property type="match status" value="1"/>
</dbReference>
<gene>
    <name evidence="8" type="primary">LOC104597802</name>
</gene>
<evidence type="ECO:0000259" key="6">
    <source>
        <dbReference type="Pfam" id="PF01676"/>
    </source>
</evidence>
<evidence type="ECO:0000313" key="8">
    <source>
        <dbReference type="RefSeq" id="XP_010257825.1"/>
    </source>
</evidence>
<keyword evidence="5" id="KW-0324">Glycolysis</keyword>
<dbReference type="GO" id="GO:0006096">
    <property type="term" value="P:glycolytic process"/>
    <property type="evidence" value="ECO:0007669"/>
    <property type="project" value="UniProtKB-KW"/>
</dbReference>
<comment type="pathway">
    <text evidence="3">Carbohydrate degradation.</text>
</comment>
<evidence type="ECO:0000256" key="1">
    <source>
        <dbReference type="ARBA" id="ARBA00000370"/>
    </source>
</evidence>
<feature type="domain" description="Metalloenzyme" evidence="6">
    <location>
        <begin position="10"/>
        <end position="405"/>
    </location>
</feature>
<dbReference type="FunCoup" id="A0A1U7ZZK9">
    <property type="interactions" value="1773"/>
</dbReference>
<dbReference type="CDD" id="cd16011">
    <property type="entry name" value="iPGM_like"/>
    <property type="match status" value="1"/>
</dbReference>
<comment type="catalytic activity">
    <reaction evidence="1">
        <text>(2R)-2-phosphoglycerate = (2R)-3-phosphoglycerate</text>
        <dbReference type="Rhea" id="RHEA:15901"/>
        <dbReference type="ChEBI" id="CHEBI:58272"/>
        <dbReference type="ChEBI" id="CHEBI:58289"/>
        <dbReference type="EC" id="5.4.2.12"/>
    </reaction>
</comment>
<accession>A0A1U7ZZK9</accession>
<dbReference type="OMA" id="IAFRCNF"/>
<evidence type="ECO:0000256" key="5">
    <source>
        <dbReference type="ARBA" id="ARBA00023152"/>
    </source>
</evidence>
<keyword evidence="7" id="KW-1185">Reference proteome</keyword>
<dbReference type="PANTHER" id="PTHR31209:SF0">
    <property type="entry name" value="METALLOENZYME DOMAIN-CONTAINING PROTEIN"/>
    <property type="match status" value="1"/>
</dbReference>
<dbReference type="KEGG" id="nnu:104597802"/>
<protein>
    <submittedName>
        <fullName evidence="8">Uncharacterized protein LOC104597802 isoform X1</fullName>
    </submittedName>
</protein>
<reference evidence="8" key="1">
    <citation type="submission" date="2025-08" db="UniProtKB">
        <authorList>
            <consortium name="RefSeq"/>
        </authorList>
    </citation>
    <scope>IDENTIFICATION</scope>
</reference>
<dbReference type="GeneID" id="104597802"/>
<evidence type="ECO:0000256" key="3">
    <source>
        <dbReference type="ARBA" id="ARBA00004921"/>
    </source>
</evidence>
<dbReference type="InterPro" id="IPR004456">
    <property type="entry name" value="Pglycerate_mutase_ApgM"/>
</dbReference>
<dbReference type="Gene3D" id="3.40.720.10">
    <property type="entry name" value="Alkaline Phosphatase, subunit A"/>
    <property type="match status" value="2"/>
</dbReference>
<sequence>MGNPEQPKRRVAFVLIDGLGDVSIPKFGYRTPLQVAKIPNLNAIASAGVNGLMDPVEVGLACGSDTAHLSLLGYDPRVYYRGRGAFESMGAGLAMSPGDIAFKSNFATLDEETGIVTSRRADRHFEEEGPILCAALDGMKLPSFPEYEVKVRYATEHRCGVVVKGPNLSGNISGTDPLKDNRLLLKAEALDDSNEAKHTAAVVNELSKEISRILVSHPVNAKRVAEGKNIANVVLLRGCGIRIEVPPFENKHGLQPCMVAPTKIIAGLGLSLSIDILEAPGATGDYRTLLTSKATAIANALSAPLQSCPRVFVPGEDEYKPGHADGYDFGFLHIKAIDDAGHDKASIFKVKALEAVDRAIGQLAKLLWQAESTGNFKYSLCVTGDHSTPVEYGDHSFEPVPFALCRLEDFVGAVGGNDIVMGTSLDPFPLPTVKTDEDLKEDLGIEEERNILQKAFSGDSVSEFNEIAAARGCLGRFPGGEMMGIIKRFLKLKL</sequence>
<proteinExistence type="inferred from homology"/>
<dbReference type="AlphaFoldDB" id="A0A1U7ZZK9"/>
<comment type="function">
    <text evidence="2">Catalyzes the interconversion of 2-phosphoglycerate and 3-phosphoglycerate.</text>
</comment>
<dbReference type="eggNOG" id="ENOG502QR26">
    <property type="taxonomic scope" value="Eukaryota"/>
</dbReference>
<name>A0A1U7ZZK9_NELNU</name>
<evidence type="ECO:0000313" key="7">
    <source>
        <dbReference type="Proteomes" id="UP000189703"/>
    </source>
</evidence>
<evidence type="ECO:0000256" key="2">
    <source>
        <dbReference type="ARBA" id="ARBA00002315"/>
    </source>
</evidence>
<dbReference type="OrthoDB" id="113620at2759"/>
<dbReference type="InterPro" id="IPR017850">
    <property type="entry name" value="Alkaline_phosphatase_core_sf"/>
</dbReference>
<dbReference type="SUPFAM" id="SSF53649">
    <property type="entry name" value="Alkaline phosphatase-like"/>
    <property type="match status" value="1"/>
</dbReference>
<dbReference type="Proteomes" id="UP000189703">
    <property type="component" value="Unplaced"/>
</dbReference>
<dbReference type="Pfam" id="PF10143">
    <property type="entry name" value="PhosphMutase"/>
    <property type="match status" value="1"/>
</dbReference>
<organism evidence="7 8">
    <name type="scientific">Nelumbo nucifera</name>
    <name type="common">Sacred lotus</name>
    <dbReference type="NCBI Taxonomy" id="4432"/>
    <lineage>
        <taxon>Eukaryota</taxon>
        <taxon>Viridiplantae</taxon>
        <taxon>Streptophyta</taxon>
        <taxon>Embryophyta</taxon>
        <taxon>Tracheophyta</taxon>
        <taxon>Spermatophyta</taxon>
        <taxon>Magnoliopsida</taxon>
        <taxon>Proteales</taxon>
        <taxon>Nelumbonaceae</taxon>
        <taxon>Nelumbo</taxon>
    </lineage>
</organism>
<evidence type="ECO:0000256" key="4">
    <source>
        <dbReference type="ARBA" id="ARBA00005524"/>
    </source>
</evidence>
<dbReference type="InParanoid" id="A0A1U7ZZK9"/>
<dbReference type="GO" id="GO:0046872">
    <property type="term" value="F:metal ion binding"/>
    <property type="evidence" value="ECO:0007669"/>
    <property type="project" value="InterPro"/>
</dbReference>